<protein>
    <submittedName>
        <fullName evidence="6">ABC transporter related protein</fullName>
    </submittedName>
</protein>
<dbReference type="OrthoDB" id="9809450at2"/>
<dbReference type="GO" id="GO:0016887">
    <property type="term" value="F:ATP hydrolysis activity"/>
    <property type="evidence" value="ECO:0007669"/>
    <property type="project" value="InterPro"/>
</dbReference>
<organism evidence="6 7">
    <name type="scientific">Desulfohalobium retbaense (strain ATCC 49708 / DSM 5692 / JCM 16813 / HR100)</name>
    <dbReference type="NCBI Taxonomy" id="485915"/>
    <lineage>
        <taxon>Bacteria</taxon>
        <taxon>Pseudomonadati</taxon>
        <taxon>Thermodesulfobacteriota</taxon>
        <taxon>Desulfovibrionia</taxon>
        <taxon>Desulfovibrionales</taxon>
        <taxon>Desulfohalobiaceae</taxon>
        <taxon>Desulfohalobium</taxon>
    </lineage>
</organism>
<dbReference type="PROSITE" id="PS00211">
    <property type="entry name" value="ABC_TRANSPORTER_1"/>
    <property type="match status" value="1"/>
</dbReference>
<dbReference type="GO" id="GO:0043190">
    <property type="term" value="C:ATP-binding cassette (ABC) transporter complex"/>
    <property type="evidence" value="ECO:0007669"/>
    <property type="project" value="TreeGrafter"/>
</dbReference>
<dbReference type="Gene3D" id="3.40.50.300">
    <property type="entry name" value="P-loop containing nucleotide triphosphate hydrolases"/>
    <property type="match status" value="2"/>
</dbReference>
<evidence type="ECO:0000256" key="1">
    <source>
        <dbReference type="ARBA" id="ARBA00022448"/>
    </source>
</evidence>
<dbReference type="Pfam" id="PF00005">
    <property type="entry name" value="ABC_tran"/>
    <property type="match status" value="2"/>
</dbReference>
<name>C8X2W4_DESRD</name>
<dbReference type="CDD" id="cd03225">
    <property type="entry name" value="ABC_cobalt_CbiO_domain1"/>
    <property type="match status" value="1"/>
</dbReference>
<dbReference type="InterPro" id="IPR015856">
    <property type="entry name" value="ABC_transpr_CbiO/EcfA_su"/>
</dbReference>
<reference evidence="6 7" key="2">
    <citation type="journal article" date="2010" name="Stand. Genomic Sci.">
        <title>Complete genome sequence of Desulfohalobium retbaense type strain (HR(100)).</title>
        <authorList>
            <person name="Spring S."/>
            <person name="Nolan M."/>
            <person name="Lapidus A."/>
            <person name="Glavina Del Rio T."/>
            <person name="Copeland A."/>
            <person name="Tice H."/>
            <person name="Cheng J.F."/>
            <person name="Lucas S."/>
            <person name="Land M."/>
            <person name="Chen F."/>
            <person name="Bruce D."/>
            <person name="Goodwin L."/>
            <person name="Pitluck S."/>
            <person name="Ivanova N."/>
            <person name="Mavromatis K."/>
            <person name="Mikhailova N."/>
            <person name="Pati A."/>
            <person name="Chen A."/>
            <person name="Palaniappan K."/>
            <person name="Hauser L."/>
            <person name="Chang Y.J."/>
            <person name="Jeffries C.D."/>
            <person name="Munk C."/>
            <person name="Kiss H."/>
            <person name="Chain P."/>
            <person name="Han C."/>
            <person name="Brettin T."/>
            <person name="Detter J.C."/>
            <person name="Schuler E."/>
            <person name="Goker M."/>
            <person name="Rohde M."/>
            <person name="Bristow J."/>
            <person name="Eisen J.A."/>
            <person name="Markowitz V."/>
            <person name="Hugenholtz P."/>
            <person name="Kyrpides N.C."/>
            <person name="Klenk H.P."/>
        </authorList>
    </citation>
    <scope>NUCLEOTIDE SEQUENCE [LARGE SCALE GENOMIC DNA]</scope>
    <source>
        <strain evidence="6 7">DSM 5692</strain>
    </source>
</reference>
<evidence type="ECO:0000313" key="6">
    <source>
        <dbReference type="EMBL" id="ACV68761.1"/>
    </source>
</evidence>
<dbReference type="InterPro" id="IPR027417">
    <property type="entry name" value="P-loop_NTPase"/>
</dbReference>
<feature type="domain" description="ABC transporter" evidence="5">
    <location>
        <begin position="262"/>
        <end position="475"/>
    </location>
</feature>
<dbReference type="InterPro" id="IPR017871">
    <property type="entry name" value="ABC_transporter-like_CS"/>
</dbReference>
<proteinExistence type="predicted"/>
<keyword evidence="2" id="KW-0547">Nucleotide-binding</keyword>
<dbReference type="HOGENOM" id="CLU_000604_86_7_7"/>
<dbReference type="SMART" id="SM00382">
    <property type="entry name" value="AAA"/>
    <property type="match status" value="2"/>
</dbReference>
<evidence type="ECO:0000313" key="7">
    <source>
        <dbReference type="Proteomes" id="UP000001052"/>
    </source>
</evidence>
<evidence type="ECO:0000259" key="5">
    <source>
        <dbReference type="PROSITE" id="PS50893"/>
    </source>
</evidence>
<feature type="domain" description="ABC transporter" evidence="5">
    <location>
        <begin position="33"/>
        <end position="257"/>
    </location>
</feature>
<dbReference type="STRING" id="485915.Dret_1474"/>
<dbReference type="GO" id="GO:0042626">
    <property type="term" value="F:ATPase-coupled transmembrane transporter activity"/>
    <property type="evidence" value="ECO:0007669"/>
    <property type="project" value="TreeGrafter"/>
</dbReference>
<dbReference type="PANTHER" id="PTHR43553">
    <property type="entry name" value="HEAVY METAL TRANSPORTER"/>
    <property type="match status" value="1"/>
</dbReference>
<dbReference type="Proteomes" id="UP000001052">
    <property type="component" value="Chromosome"/>
</dbReference>
<reference evidence="7" key="1">
    <citation type="submission" date="2009-09" db="EMBL/GenBank/DDBJ databases">
        <title>The complete chromosome of Desulfohalobium retbaense DSM 5692.</title>
        <authorList>
            <consortium name="US DOE Joint Genome Institute (JGI-PGF)"/>
            <person name="Lucas S."/>
            <person name="Copeland A."/>
            <person name="Lapidus A."/>
            <person name="Glavina del Rio T."/>
            <person name="Dalin E."/>
            <person name="Tice H."/>
            <person name="Bruce D."/>
            <person name="Goodwin L."/>
            <person name="Pitluck S."/>
            <person name="Kyrpides N."/>
            <person name="Mavromatis K."/>
            <person name="Ivanova N."/>
            <person name="Mikhailova N."/>
            <person name="Munk A.C."/>
            <person name="Brettin T."/>
            <person name="Detter J.C."/>
            <person name="Han C."/>
            <person name="Tapia R."/>
            <person name="Larimer F."/>
            <person name="Land M."/>
            <person name="Hauser L."/>
            <person name="Markowitz V."/>
            <person name="Cheng J.-F."/>
            <person name="Hugenholtz P."/>
            <person name="Woyke T."/>
            <person name="Wu D."/>
            <person name="Spring S."/>
            <person name="Klenk H.-P."/>
            <person name="Eisen J.A."/>
        </authorList>
    </citation>
    <scope>NUCLEOTIDE SEQUENCE [LARGE SCALE GENOMIC DNA]</scope>
    <source>
        <strain evidence="7">DSM 5692</strain>
    </source>
</reference>
<gene>
    <name evidence="6" type="ordered locus">Dret_1474</name>
</gene>
<sequence length="476" mass="51189">MRPCLFREKGRGAFPVPANHNPWQPMTASTPLLHTERLGLRATPDSPFFVQDVALTIPGGECHIVSGPTGSGKSTLLQAAAGLLPDACLQGRIQVADPRPAVILQNPETQLLAATIGGECAFYLENLGWDLEVMQRTVRLALDGVGLTQSLSTPTRSLSMGQKYRLLLAAFLAAAPRLLLIDEAGTQLDAPGREHLAVHIQRHTQNGGSAVLFEQHPGVLASVADGYWRLENGTLCAADKPPSAPPLQPNAAPSPGSTPPLLTCTGLTLAPQGCPPLVQDGDLSLHSGELVLLTGANGAGKSTLLQTLAGFGRPQAGRIFFKGQPPRPDQTRGKIGLVLQNPERQFFETTIREEMLFALKRLGIPAPERTRRAQRWLARIGLQDRQEIPPFALSYGQKRLLALATTLAFAPEVVLLDDPGAGLDTAYQRTILELLDQERSDNGLGVIWTAHDMPFTAAENAYTHIRIQGGRLVRAN</sequence>
<accession>C8X2W4</accession>
<dbReference type="PROSITE" id="PS50893">
    <property type="entry name" value="ABC_TRANSPORTER_2"/>
    <property type="match status" value="2"/>
</dbReference>
<keyword evidence="7" id="KW-1185">Reference proteome</keyword>
<feature type="region of interest" description="Disordered" evidence="4">
    <location>
        <begin position="239"/>
        <end position="259"/>
    </location>
</feature>
<evidence type="ECO:0000256" key="3">
    <source>
        <dbReference type="ARBA" id="ARBA00022840"/>
    </source>
</evidence>
<keyword evidence="3" id="KW-0067">ATP-binding</keyword>
<evidence type="ECO:0000256" key="4">
    <source>
        <dbReference type="SAM" id="MobiDB-lite"/>
    </source>
</evidence>
<evidence type="ECO:0000256" key="2">
    <source>
        <dbReference type="ARBA" id="ARBA00022741"/>
    </source>
</evidence>
<dbReference type="GO" id="GO:0005524">
    <property type="term" value="F:ATP binding"/>
    <property type="evidence" value="ECO:0007669"/>
    <property type="project" value="UniProtKB-KW"/>
</dbReference>
<dbReference type="InterPro" id="IPR050095">
    <property type="entry name" value="ECF_ABC_transporter_ATP-bd"/>
</dbReference>
<dbReference type="KEGG" id="drt:Dret_1474"/>
<dbReference type="eggNOG" id="COG1122">
    <property type="taxonomic scope" value="Bacteria"/>
</dbReference>
<dbReference type="EMBL" id="CP001734">
    <property type="protein sequence ID" value="ACV68761.1"/>
    <property type="molecule type" value="Genomic_DNA"/>
</dbReference>
<dbReference type="InterPro" id="IPR003593">
    <property type="entry name" value="AAA+_ATPase"/>
</dbReference>
<dbReference type="SUPFAM" id="SSF52540">
    <property type="entry name" value="P-loop containing nucleoside triphosphate hydrolases"/>
    <property type="match status" value="2"/>
</dbReference>
<keyword evidence="1" id="KW-0813">Transport</keyword>
<dbReference type="InterPro" id="IPR003439">
    <property type="entry name" value="ABC_transporter-like_ATP-bd"/>
</dbReference>
<dbReference type="AlphaFoldDB" id="C8X2W4"/>